<sequence>MHDGYIQIGIMKHSVEKHMELNPTVNWIVTYWCPDIFANRYKRISFQKTEKKNEGSPKTDNQGQGMDLDTEPKGCGILKDK</sequence>
<feature type="region of interest" description="Disordered" evidence="1">
    <location>
        <begin position="47"/>
        <end position="81"/>
    </location>
</feature>
<reference evidence="2 3" key="1">
    <citation type="submission" date="2010-10" db="EMBL/GenBank/DDBJ databases">
        <title>The Genome Sequence of Synechococcus phage S-SKS1.</title>
        <authorList>
            <consortium name="The Broad Institute Genome Sequencing Platform"/>
            <person name="Henn M.R."/>
            <person name="Clokie M."/>
            <person name="Levin J."/>
            <person name="Malboeuf C."/>
            <person name="Casali M."/>
            <person name="Russ C."/>
            <person name="Lennon N."/>
            <person name="Chapman S.B."/>
            <person name="Erlich R."/>
            <person name="Young S.K."/>
            <person name="Yandava C."/>
            <person name="Zeng Q."/>
            <person name="Alvarado L."/>
            <person name="Anderson S."/>
            <person name="Berlin A."/>
            <person name="Chen Z."/>
            <person name="Freedman E."/>
            <person name="Gellesch M."/>
            <person name="Goldberg J."/>
            <person name="Green L."/>
            <person name="Griggs A."/>
            <person name="Gujja S."/>
            <person name="Heilman E.R."/>
            <person name="Heiman D."/>
            <person name="Hollinger A."/>
            <person name="Howarth C."/>
            <person name="Larson L."/>
            <person name="Mehta T."/>
            <person name="Pearson M."/>
            <person name="Roberts A."/>
            <person name="Ryan E."/>
            <person name="Saif S."/>
            <person name="Shea T."/>
            <person name="Shenoy N."/>
            <person name="Sisk P."/>
            <person name="Stolte C."/>
            <person name="Sykes S."/>
            <person name="White J."/>
            <person name="Haas B."/>
            <person name="Nusbaum C."/>
            <person name="Birren B."/>
        </authorList>
    </citation>
    <scope>NUCLEOTIDE SEQUENCE [LARGE SCALE GENOMIC DNA]</scope>
</reference>
<protein>
    <submittedName>
        <fullName evidence="2">Uncharacterized protein</fullName>
    </submittedName>
</protein>
<evidence type="ECO:0000256" key="1">
    <source>
        <dbReference type="SAM" id="MobiDB-lite"/>
    </source>
</evidence>
<evidence type="ECO:0000313" key="3">
    <source>
        <dbReference type="Proteomes" id="UP000201252"/>
    </source>
</evidence>
<dbReference type="GeneID" id="15011031"/>
<dbReference type="EMBL" id="HQ633071">
    <property type="protein sequence ID" value="AGH31631.1"/>
    <property type="molecule type" value="Genomic_DNA"/>
</dbReference>
<name>M4QPE8_9CAUD</name>
<gene>
    <name evidence="2" type="ORF">SWZG_00120</name>
</gene>
<dbReference type="OrthoDB" id="16498at10239"/>
<evidence type="ECO:0000313" key="2">
    <source>
        <dbReference type="EMBL" id="AGH31631.1"/>
    </source>
</evidence>
<accession>M4QPE8</accession>
<dbReference type="RefSeq" id="YP_007674483.1">
    <property type="nucleotide sequence ID" value="NC_020851.1"/>
</dbReference>
<organism evidence="2 3">
    <name type="scientific">Synechococcus phage S-SKS1</name>
    <dbReference type="NCBI Taxonomy" id="754042"/>
    <lineage>
        <taxon>Viruses</taxon>
        <taxon>Duplodnaviria</taxon>
        <taxon>Heunggongvirae</taxon>
        <taxon>Uroviricota</taxon>
        <taxon>Caudoviricetes</taxon>
        <taxon>Llyrvirus</taxon>
        <taxon>Llyrvirus SSKS1</taxon>
    </lineage>
</organism>
<proteinExistence type="predicted"/>
<dbReference type="KEGG" id="vg:15011031"/>
<dbReference type="Proteomes" id="UP000201252">
    <property type="component" value="Segment"/>
</dbReference>
<keyword evidence="3" id="KW-1185">Reference proteome</keyword>
<feature type="compositionally biased region" description="Basic and acidic residues" evidence="1">
    <location>
        <begin position="48"/>
        <end position="57"/>
    </location>
</feature>